<feature type="transmembrane region" description="Helical" evidence="4">
    <location>
        <begin position="41"/>
        <end position="62"/>
    </location>
</feature>
<dbReference type="Gene3D" id="1.10.510.10">
    <property type="entry name" value="Transferase(Phosphotransferase) domain 1"/>
    <property type="match status" value="1"/>
</dbReference>
<dbReference type="GO" id="GO:0008270">
    <property type="term" value="F:zinc ion binding"/>
    <property type="evidence" value="ECO:0007669"/>
    <property type="project" value="UniProtKB-KW"/>
</dbReference>
<dbReference type="Proteomes" id="UP000813461">
    <property type="component" value="Unassembled WGS sequence"/>
</dbReference>
<dbReference type="InterPro" id="IPR011009">
    <property type="entry name" value="Kinase-like_dom_sf"/>
</dbReference>
<evidence type="ECO:0000256" key="3">
    <source>
        <dbReference type="ARBA" id="ARBA00022833"/>
    </source>
</evidence>
<evidence type="ECO:0000256" key="4">
    <source>
        <dbReference type="SAM" id="Phobius"/>
    </source>
</evidence>
<comment type="caution">
    <text evidence="5">The sequence shown here is derived from an EMBL/GenBank/DDBJ whole genome shotgun (WGS) entry which is preliminary data.</text>
</comment>
<accession>A0A8K0R899</accession>
<evidence type="ECO:0000313" key="6">
    <source>
        <dbReference type="Proteomes" id="UP000813461"/>
    </source>
</evidence>
<dbReference type="SUPFAM" id="SSF56112">
    <property type="entry name" value="Protein kinase-like (PK-like)"/>
    <property type="match status" value="1"/>
</dbReference>
<organism evidence="5 6">
    <name type="scientific">Paraphoma chrysanthemicola</name>
    <dbReference type="NCBI Taxonomy" id="798071"/>
    <lineage>
        <taxon>Eukaryota</taxon>
        <taxon>Fungi</taxon>
        <taxon>Dikarya</taxon>
        <taxon>Ascomycota</taxon>
        <taxon>Pezizomycotina</taxon>
        <taxon>Dothideomycetes</taxon>
        <taxon>Pleosporomycetidae</taxon>
        <taxon>Pleosporales</taxon>
        <taxon>Pleosporineae</taxon>
        <taxon>Phaeosphaeriaceae</taxon>
        <taxon>Paraphoma</taxon>
    </lineage>
</organism>
<dbReference type="PROSITE" id="PS51257">
    <property type="entry name" value="PROKAR_LIPOPROTEIN"/>
    <property type="match status" value="1"/>
</dbReference>
<dbReference type="Gene3D" id="3.30.60.90">
    <property type="match status" value="1"/>
</dbReference>
<dbReference type="EMBL" id="JAGMVJ010000009">
    <property type="protein sequence ID" value="KAH7087783.1"/>
    <property type="molecule type" value="Genomic_DNA"/>
</dbReference>
<evidence type="ECO:0000313" key="5">
    <source>
        <dbReference type="EMBL" id="KAH7087783.1"/>
    </source>
</evidence>
<gene>
    <name evidence="5" type="ORF">FB567DRAFT_354018</name>
</gene>
<protein>
    <recommendedName>
        <fullName evidence="7">Protein kinase domain-containing protein</fullName>
    </recommendedName>
</protein>
<evidence type="ECO:0008006" key="7">
    <source>
        <dbReference type="Google" id="ProtNLM"/>
    </source>
</evidence>
<name>A0A8K0R899_9PLEO</name>
<keyword evidence="4" id="KW-1133">Transmembrane helix</keyword>
<proteinExistence type="predicted"/>
<reference evidence="5" key="1">
    <citation type="journal article" date="2021" name="Nat. Commun.">
        <title>Genetic determinants of endophytism in the Arabidopsis root mycobiome.</title>
        <authorList>
            <person name="Mesny F."/>
            <person name="Miyauchi S."/>
            <person name="Thiergart T."/>
            <person name="Pickel B."/>
            <person name="Atanasova L."/>
            <person name="Karlsson M."/>
            <person name="Huettel B."/>
            <person name="Barry K.W."/>
            <person name="Haridas S."/>
            <person name="Chen C."/>
            <person name="Bauer D."/>
            <person name="Andreopoulos W."/>
            <person name="Pangilinan J."/>
            <person name="LaButti K."/>
            <person name="Riley R."/>
            <person name="Lipzen A."/>
            <person name="Clum A."/>
            <person name="Drula E."/>
            <person name="Henrissat B."/>
            <person name="Kohler A."/>
            <person name="Grigoriev I.V."/>
            <person name="Martin F.M."/>
            <person name="Hacquard S."/>
        </authorList>
    </citation>
    <scope>NUCLEOTIDE SEQUENCE</scope>
    <source>
        <strain evidence="5">MPI-SDFR-AT-0120</strain>
    </source>
</reference>
<evidence type="ECO:0000256" key="2">
    <source>
        <dbReference type="ARBA" id="ARBA00022771"/>
    </source>
</evidence>
<dbReference type="AlphaFoldDB" id="A0A8K0R899"/>
<sequence length="778" mass="87724">MIPFLRTQGRLVALLLLNGPTLFTVASSGLACTMDGIGTTASLITIISLLWALKGLVFNILFASGNGLEKVKSEINDFRTILFEAGNHTPIASSLQLDAIRSRYEQVVAELDRVTNRQKKYKILGRIASSLLYHKIKALEHDVRLIKADFHTFVSLRSLARSSDSKQISDLSRSNRCWSADSVCSLAVSSSPPSVAYRGAIVEAAVHNPVSCMQQPAQNDRRSCVKYDKDCITPITKPAGILETSKHFHPEAYTNQSQVPNIVLLGAHTQKISACSISNVYRILYFKNSRKWFPLEVVAEIPRSSNYWQFAQLHQYRPQKLSTSCSLQVPTSLLNKLASSVGQLDLISEGRNMTILAIERQGDHCFHTQVVVRDDRPMISNTIIRTEQDVLNTIYHMGCPMVDEREVVRLACMDLPDRFLVSMDGHHVEEVFSMHRPPSPNFCYNLQLLYRLRSEPGFLRLVGTVVAWDTGLVKSYLTRWPDTPCELLLHRASTGGHPWERIEYWARHLLQRVSAVHAVGNVVGSLWLQRPPIVVDKQDELYLWRFDTRVNRSTTAYPFYPPEYRYLIRNVGDGPMQTEDCLVTPAYDVYQCGQLLWILASGWASSEKTALIFKEDMYRARDMWGVDPNCGVDPLPRLPPSVPAWFQDIVDACLSTANVRPSCQDLLARFPTRKCITATDTTAPTSTPELLSEATLRNCHVRSICCSKCYKQVVSVVYHCTICDGGDFDLCPDCWEKGLHCSDITHFMTEGRIGSFCPPMTRYHSSLSREGKRKVHVI</sequence>
<keyword evidence="6" id="KW-1185">Reference proteome</keyword>
<keyword evidence="2" id="KW-0863">Zinc-finger</keyword>
<keyword evidence="4" id="KW-0812">Transmembrane</keyword>
<dbReference type="SUPFAM" id="SSF57850">
    <property type="entry name" value="RING/U-box"/>
    <property type="match status" value="1"/>
</dbReference>
<keyword evidence="4" id="KW-0472">Membrane</keyword>
<dbReference type="OrthoDB" id="3755736at2759"/>
<keyword evidence="3" id="KW-0862">Zinc</keyword>
<evidence type="ECO:0000256" key="1">
    <source>
        <dbReference type="ARBA" id="ARBA00022723"/>
    </source>
</evidence>
<keyword evidence="1" id="KW-0479">Metal-binding</keyword>
<dbReference type="InterPro" id="IPR043145">
    <property type="entry name" value="Znf_ZZ_sf"/>
</dbReference>